<dbReference type="AlphaFoldDB" id="A0A2N9XG01"/>
<evidence type="ECO:0000313" key="3">
    <source>
        <dbReference type="Proteomes" id="UP000229970"/>
    </source>
</evidence>
<dbReference type="InterPro" id="IPR027417">
    <property type="entry name" value="P-loop_NTPase"/>
</dbReference>
<reference evidence="2 3" key="1">
    <citation type="journal article" date="2017" name="MBio">
        <title>Type VI secretion-mediated competition in the bee gut microbiome.</title>
        <authorList>
            <person name="Steele M.I."/>
            <person name="Kwong W.K."/>
            <person name="Powell J.E."/>
            <person name="Whiteley M."/>
            <person name="Moran N.A."/>
        </authorList>
    </citation>
    <scope>NUCLEOTIDE SEQUENCE [LARGE SCALE GENOMIC DNA]</scope>
    <source>
        <strain evidence="2 3">Ruf1-X</strain>
    </source>
</reference>
<dbReference type="EMBL" id="MEIP01000018">
    <property type="protein sequence ID" value="PIT47256.1"/>
    <property type="molecule type" value="Genomic_DNA"/>
</dbReference>
<dbReference type="InterPro" id="IPR005021">
    <property type="entry name" value="Terminase_largesu-like"/>
</dbReference>
<gene>
    <name evidence="2" type="ORF">BHC46_07265</name>
</gene>
<evidence type="ECO:0000313" key="2">
    <source>
        <dbReference type="EMBL" id="PIT47256.1"/>
    </source>
</evidence>
<dbReference type="RefSeq" id="WP_100139263.1">
    <property type="nucleotide sequence ID" value="NZ_MEIP01000018.1"/>
</dbReference>
<sequence>MADWVTACPDWEERIVNRQSLVPSEPLFPIVAEIAIEVFGDLIVPDMTGLPRMRDVMPQWVFDFVGAIFGALDPDTQRRLIKKFFLLISKKNAKSTIAAGIMITALELNERNLAEAIILAPTKEVADNSFKPAAGMIEFDPEMQDKYSISKHTRTITHLATKSTLKVVAADDKTAGGLKAAFVLIDEHHLFGAMANAESIIKEATGGLMSKVDGFLIILSTQSREPPAGVFKTELEYARSVRDGKTAEGKEIVDKTYLPVLYEFPAALVKSGAYKKPENFYITNPSLGYSVDEAFLISEYRQAELKGEETLIEFEAKHLNKEVGLNLRSDRWSGADYWLAQTDDTLTLDTLLERSEVVVIGLDGGGNDDLFGLAVVGREKETQRWLSWCYAWANPPVLSNRKDILPQLDSFVKDGDMTFCQNVGDDLKEVAEICLKVGETGLLHSIAVDRYGMEPVLQTIHNKFVASGYAFPADGLFKAISQGFKMTGTIKATERALASRNMWHANQPLMNWNVGNARVIQSGNGIQVTKQYAGFAKIDSLMALFDAVAVMATNPTSRYNGGLDSFLDNYIIG</sequence>
<dbReference type="PANTHER" id="PTHR41287">
    <property type="match status" value="1"/>
</dbReference>
<name>A0A2N9XG01_9NEIS</name>
<proteinExistence type="predicted"/>
<dbReference type="Pfam" id="PF03354">
    <property type="entry name" value="TerL_ATPase"/>
    <property type="match status" value="1"/>
</dbReference>
<organism evidence="2 3">
    <name type="scientific">Snodgrassella alvi</name>
    <dbReference type="NCBI Taxonomy" id="1196083"/>
    <lineage>
        <taxon>Bacteria</taxon>
        <taxon>Pseudomonadati</taxon>
        <taxon>Pseudomonadota</taxon>
        <taxon>Betaproteobacteria</taxon>
        <taxon>Neisseriales</taxon>
        <taxon>Neisseriaceae</taxon>
        <taxon>Snodgrassella</taxon>
    </lineage>
</organism>
<accession>A0A2N9XG01</accession>
<dbReference type="Gene3D" id="3.40.50.300">
    <property type="entry name" value="P-loop containing nucleotide triphosphate hydrolases"/>
    <property type="match status" value="1"/>
</dbReference>
<comment type="caution">
    <text evidence="2">The sequence shown here is derived from an EMBL/GenBank/DDBJ whole genome shotgun (WGS) entry which is preliminary data.</text>
</comment>
<protein>
    <submittedName>
        <fullName evidence="2">Terminase</fullName>
    </submittedName>
</protein>
<dbReference type="InterPro" id="IPR046461">
    <property type="entry name" value="TerL_ATPase"/>
</dbReference>
<evidence type="ECO:0000259" key="1">
    <source>
        <dbReference type="Pfam" id="PF03354"/>
    </source>
</evidence>
<dbReference type="PANTHER" id="PTHR41287:SF1">
    <property type="entry name" value="PROTEIN YMFN"/>
    <property type="match status" value="1"/>
</dbReference>
<dbReference type="Proteomes" id="UP000229970">
    <property type="component" value="Unassembled WGS sequence"/>
</dbReference>
<feature type="domain" description="Terminase large subunit-like ATPase" evidence="1">
    <location>
        <begin position="64"/>
        <end position="238"/>
    </location>
</feature>